<dbReference type="AlphaFoldDB" id="A0A016SEB3"/>
<reference evidence="3" key="1">
    <citation type="journal article" date="2015" name="Nat. Genet.">
        <title>The genome and transcriptome of the zoonotic hookworm Ancylostoma ceylanicum identify infection-specific gene families.</title>
        <authorList>
            <person name="Schwarz E.M."/>
            <person name="Hu Y."/>
            <person name="Antoshechkin I."/>
            <person name="Miller M.M."/>
            <person name="Sternberg P.W."/>
            <person name="Aroian R.V."/>
        </authorList>
    </citation>
    <scope>NUCLEOTIDE SEQUENCE</scope>
    <source>
        <strain evidence="3">HY135</strain>
    </source>
</reference>
<dbReference type="EMBL" id="JARK01001580">
    <property type="protein sequence ID" value="EYB88619.1"/>
    <property type="molecule type" value="Genomic_DNA"/>
</dbReference>
<gene>
    <name evidence="2" type="primary">Acey_s0244.g3534</name>
    <name evidence="2" type="ORF">Y032_0244g3534</name>
</gene>
<dbReference type="Proteomes" id="UP000024635">
    <property type="component" value="Unassembled WGS sequence"/>
</dbReference>
<comment type="caution">
    <text evidence="2">The sequence shown here is derived from an EMBL/GenBank/DDBJ whole genome shotgun (WGS) entry which is preliminary data.</text>
</comment>
<accession>A0A016SEB3</accession>
<evidence type="ECO:0000313" key="2">
    <source>
        <dbReference type="EMBL" id="EYB88619.1"/>
    </source>
</evidence>
<name>A0A016SEB3_9BILA</name>
<feature type="compositionally biased region" description="Polar residues" evidence="1">
    <location>
        <begin position="9"/>
        <end position="21"/>
    </location>
</feature>
<feature type="region of interest" description="Disordered" evidence="1">
    <location>
        <begin position="1"/>
        <end position="21"/>
    </location>
</feature>
<evidence type="ECO:0000313" key="3">
    <source>
        <dbReference type="Proteomes" id="UP000024635"/>
    </source>
</evidence>
<sequence length="88" mass="9904">MFDDAKQPRPNSVSATKPTRSGTRVLRVPCVSNNRVALDKKTSSTVRRRKCLHVRCKTMREENAALLLLLLLEEHSTSCLCCTTIAFK</sequence>
<organism evidence="2 3">
    <name type="scientific">Ancylostoma ceylanicum</name>
    <dbReference type="NCBI Taxonomy" id="53326"/>
    <lineage>
        <taxon>Eukaryota</taxon>
        <taxon>Metazoa</taxon>
        <taxon>Ecdysozoa</taxon>
        <taxon>Nematoda</taxon>
        <taxon>Chromadorea</taxon>
        <taxon>Rhabditida</taxon>
        <taxon>Rhabditina</taxon>
        <taxon>Rhabditomorpha</taxon>
        <taxon>Strongyloidea</taxon>
        <taxon>Ancylostomatidae</taxon>
        <taxon>Ancylostomatinae</taxon>
        <taxon>Ancylostoma</taxon>
    </lineage>
</organism>
<evidence type="ECO:0000256" key="1">
    <source>
        <dbReference type="SAM" id="MobiDB-lite"/>
    </source>
</evidence>
<proteinExistence type="predicted"/>
<keyword evidence="3" id="KW-1185">Reference proteome</keyword>
<protein>
    <submittedName>
        <fullName evidence="2">Uncharacterized protein</fullName>
    </submittedName>
</protein>